<organism evidence="2 3">
    <name type="scientific">Heligmosomoides polygyrus</name>
    <name type="common">Parasitic roundworm</name>
    <dbReference type="NCBI Taxonomy" id="6339"/>
    <lineage>
        <taxon>Eukaryota</taxon>
        <taxon>Metazoa</taxon>
        <taxon>Ecdysozoa</taxon>
        <taxon>Nematoda</taxon>
        <taxon>Chromadorea</taxon>
        <taxon>Rhabditida</taxon>
        <taxon>Rhabditina</taxon>
        <taxon>Rhabditomorpha</taxon>
        <taxon>Strongyloidea</taxon>
        <taxon>Heligmosomidae</taxon>
        <taxon>Heligmosomoides</taxon>
    </lineage>
</organism>
<keyword evidence="2" id="KW-1185">Reference proteome</keyword>
<protein>
    <submittedName>
        <fullName evidence="3">DUF19 domain-containing protein</fullName>
    </submittedName>
</protein>
<proteinExistence type="predicted"/>
<gene>
    <name evidence="1" type="ORF">HPBE_LOCUS14030</name>
</gene>
<evidence type="ECO:0000313" key="3">
    <source>
        <dbReference type="WBParaSite" id="HPBE_0001402901-mRNA-1"/>
    </source>
</evidence>
<evidence type="ECO:0000313" key="1">
    <source>
        <dbReference type="EMBL" id="VDO98241.1"/>
    </source>
</evidence>
<accession>A0A183FZ79</accession>
<dbReference type="Proteomes" id="UP000050761">
    <property type="component" value="Unassembled WGS sequence"/>
</dbReference>
<reference evidence="3" key="2">
    <citation type="submission" date="2019-09" db="UniProtKB">
        <authorList>
            <consortium name="WormBaseParasite"/>
        </authorList>
    </citation>
    <scope>IDENTIFICATION</scope>
</reference>
<dbReference type="AlphaFoldDB" id="A0A183FZ79"/>
<accession>A0A3P7ZCR0</accession>
<dbReference type="OrthoDB" id="10506251at2759"/>
<name>A0A183FZ79_HELPZ</name>
<evidence type="ECO:0000313" key="2">
    <source>
        <dbReference type="Proteomes" id="UP000050761"/>
    </source>
</evidence>
<dbReference type="EMBL" id="UZAH01028176">
    <property type="protein sequence ID" value="VDO98241.1"/>
    <property type="molecule type" value="Genomic_DNA"/>
</dbReference>
<reference evidence="1 2" key="1">
    <citation type="submission" date="2018-11" db="EMBL/GenBank/DDBJ databases">
        <authorList>
            <consortium name="Pathogen Informatics"/>
        </authorList>
    </citation>
    <scope>NUCLEOTIDE SEQUENCE [LARGE SCALE GENOMIC DNA]</scope>
</reference>
<sequence length="118" mass="13447">MREIFTPVSAAMFKSRAAATSISKCAKSSNPFMNGEKAAAIVVNECKDVYKAAECTPAMTNDSDLYITSFFGMSWGRQSSAECRKMDQMLIKNVRILMEEERDRQRDFERLCQARFSY</sequence>
<dbReference type="WBParaSite" id="HPBE_0001402901-mRNA-1">
    <property type="protein sequence ID" value="HPBE_0001402901-mRNA-1"/>
    <property type="gene ID" value="HPBE_0001402901"/>
</dbReference>